<feature type="compositionally biased region" description="Basic residues" evidence="1">
    <location>
        <begin position="337"/>
        <end position="354"/>
    </location>
</feature>
<gene>
    <name evidence="2" type="ORF">Q5Y72_01440</name>
</gene>
<feature type="compositionally biased region" description="Basic residues" evidence="1">
    <location>
        <begin position="220"/>
        <end position="231"/>
    </location>
</feature>
<dbReference type="EMBL" id="JAVAMQ010000001">
    <property type="protein sequence ID" value="MDP5305763.1"/>
    <property type="molecule type" value="Genomic_DNA"/>
</dbReference>
<organism evidence="2 3">
    <name type="scientific">Paracoccus spongiarum</name>
    <dbReference type="NCBI Taxonomy" id="3064387"/>
    <lineage>
        <taxon>Bacteria</taxon>
        <taxon>Pseudomonadati</taxon>
        <taxon>Pseudomonadota</taxon>
        <taxon>Alphaproteobacteria</taxon>
        <taxon>Rhodobacterales</taxon>
        <taxon>Paracoccaceae</taxon>
        <taxon>Paracoccus</taxon>
    </lineage>
</organism>
<feature type="compositionally biased region" description="Low complexity" evidence="1">
    <location>
        <begin position="361"/>
        <end position="373"/>
    </location>
</feature>
<evidence type="ECO:0000313" key="3">
    <source>
        <dbReference type="Proteomes" id="UP001224997"/>
    </source>
</evidence>
<feature type="compositionally biased region" description="Basic and acidic residues" evidence="1">
    <location>
        <begin position="202"/>
        <end position="219"/>
    </location>
</feature>
<feature type="compositionally biased region" description="Gly residues" evidence="1">
    <location>
        <begin position="308"/>
        <end position="317"/>
    </location>
</feature>
<name>A0ABT9J7H8_9RHOB</name>
<comment type="caution">
    <text evidence="2">The sequence shown here is derived from an EMBL/GenBank/DDBJ whole genome shotgun (WGS) entry which is preliminary data.</text>
</comment>
<sequence length="380" mass="41949">MRRQVQVQAQPVTAGAGMAGPQPLARRPVQRKGGQVDHRLLAHLVQRHAQIQHLRHRFGPDLVEDRPGTGAAGGIDEVEADLLRGGGFSDGRAIGDPGRACGAEHHEGLTVIGQQDGLVAGQRETGQRRGAAAQDRLGPGQFLGTWRRGTEARRPQQQVKRRQRDHHAGQQPRPQRPRGPLVGGELPPQFVDIGRALVREEQHEAQPDDGRDHQHDPARRQRRMGQHRAAVKGRAEGQQHRQPRQHRRRLTRLLALEQRHARAESHGQQGQRPGTQAAARQAQRQQDQQGAKGAAQQRRALDQREGQEGLGGLGGPGQRRQQRRAGHQKPGPEDHHRQQHRRQRLDRPKGRLGRGKGAGGAACAPAAAQQPPRLEGRKAR</sequence>
<protein>
    <submittedName>
        <fullName evidence="2">Uncharacterized protein</fullName>
    </submittedName>
</protein>
<keyword evidence="3" id="KW-1185">Reference proteome</keyword>
<feature type="compositionally biased region" description="Low complexity" evidence="1">
    <location>
        <begin position="267"/>
        <end position="298"/>
    </location>
</feature>
<feature type="compositionally biased region" description="Polar residues" evidence="1">
    <location>
        <begin position="1"/>
        <end position="11"/>
    </location>
</feature>
<evidence type="ECO:0000256" key="1">
    <source>
        <dbReference type="SAM" id="MobiDB-lite"/>
    </source>
</evidence>
<reference evidence="2 3" key="1">
    <citation type="submission" date="2023-08" db="EMBL/GenBank/DDBJ databases">
        <authorList>
            <person name="Park J.-S."/>
        </authorList>
    </citation>
    <scope>NUCLEOTIDE SEQUENCE [LARGE SCALE GENOMIC DNA]</scope>
    <source>
        <strain evidence="2 3">2205BS29-5</strain>
    </source>
</reference>
<dbReference type="Proteomes" id="UP001224997">
    <property type="component" value="Unassembled WGS sequence"/>
</dbReference>
<feature type="compositionally biased region" description="Basic residues" evidence="1">
    <location>
        <begin position="241"/>
        <end position="251"/>
    </location>
</feature>
<evidence type="ECO:0000313" key="2">
    <source>
        <dbReference type="EMBL" id="MDP5305763.1"/>
    </source>
</evidence>
<feature type="region of interest" description="Disordered" evidence="1">
    <location>
        <begin position="121"/>
        <end position="188"/>
    </location>
</feature>
<accession>A0ABT9J7H8</accession>
<feature type="region of interest" description="Disordered" evidence="1">
    <location>
        <begin position="202"/>
        <end position="380"/>
    </location>
</feature>
<feature type="region of interest" description="Disordered" evidence="1">
    <location>
        <begin position="1"/>
        <end position="26"/>
    </location>
</feature>
<proteinExistence type="predicted"/>